<evidence type="ECO:0000313" key="3">
    <source>
        <dbReference type="EMBL" id="VYT36796.1"/>
    </source>
</evidence>
<keyword evidence="3" id="KW-0282">Flagellum</keyword>
<dbReference type="AlphaFoldDB" id="A0A6N2WBZ0"/>
<dbReference type="EMBL" id="CACRTF010000014">
    <property type="protein sequence ID" value="VYT36796.1"/>
    <property type="molecule type" value="Genomic_DNA"/>
</dbReference>
<organism evidence="3">
    <name type="scientific">Enterocloster bolteae</name>
    <dbReference type="NCBI Taxonomy" id="208479"/>
    <lineage>
        <taxon>Bacteria</taxon>
        <taxon>Bacillati</taxon>
        <taxon>Bacillota</taxon>
        <taxon>Clostridia</taxon>
        <taxon>Lachnospirales</taxon>
        <taxon>Lachnospiraceae</taxon>
        <taxon>Enterocloster</taxon>
    </lineage>
</organism>
<dbReference type="InterPro" id="IPR038610">
    <property type="entry name" value="FliK-like_C_sf"/>
</dbReference>
<evidence type="ECO:0000259" key="2">
    <source>
        <dbReference type="Pfam" id="PF02120"/>
    </source>
</evidence>
<dbReference type="InterPro" id="IPR021136">
    <property type="entry name" value="Flagellar_hook_control-like_C"/>
</dbReference>
<feature type="compositionally biased region" description="Basic and acidic residues" evidence="1">
    <location>
        <begin position="41"/>
        <end position="70"/>
    </location>
</feature>
<feature type="compositionally biased region" description="Basic and acidic residues" evidence="1">
    <location>
        <begin position="374"/>
        <end position="398"/>
    </location>
</feature>
<gene>
    <name evidence="3" type="ORF">CBLFYP116_03250</name>
</gene>
<name>A0A6N2WBZ0_9FIRM</name>
<evidence type="ECO:0000256" key="1">
    <source>
        <dbReference type="SAM" id="MobiDB-lite"/>
    </source>
</evidence>
<feature type="region of interest" description="Disordered" evidence="1">
    <location>
        <begin position="368"/>
        <end position="410"/>
    </location>
</feature>
<feature type="region of interest" description="Disordered" evidence="1">
    <location>
        <begin position="1"/>
        <end position="81"/>
    </location>
</feature>
<protein>
    <submittedName>
        <fullName evidence="3">Flagellar hook-length control protein FliK</fullName>
    </submittedName>
</protein>
<dbReference type="Pfam" id="PF02120">
    <property type="entry name" value="Flg_hook"/>
    <property type="match status" value="1"/>
</dbReference>
<sequence>MAQMVRQAVDTAGPDVSVNRDKGDDRSGTDFLRMLRGRQQALDRRETEERLSKKGETRDKPGPADKKDNDAGEPVSGRIPLEAVKADTGDVLKDFTFQFRMDPGQLPEQWDAAVSDAQGSGLWGQVQATAVREDAADALGQEAGQVLPEEGDFDPGILGDMVQTVLDADVSPTGQTDGLFKALGKEEAFPVPMAEKSRNQEEPAMVRPAEGFTKPEQQTAGTEQAVPEIPVKAQTRDTMDGNGQPEEELPLAYAVDSHPAVQPKDYGIGAQAGTQSPVRTNMEELPEAFAKTLADRLPERDGTLTIEFEPASLGKVTLRVIYEAGRTSVSLMSDNPKTLEILSQNAGQIAGILEDKTGRETVIYTYQSQQQFGDSREGGREGRREPGEQKDDRRRGQRDSFAQQLRLGLI</sequence>
<keyword evidence="3" id="KW-0969">Cilium</keyword>
<accession>A0A6N2WBZ0</accession>
<dbReference type="CDD" id="cd17470">
    <property type="entry name" value="T3SS_Flik_C"/>
    <property type="match status" value="1"/>
</dbReference>
<dbReference type="Gene3D" id="3.30.750.140">
    <property type="match status" value="1"/>
</dbReference>
<reference evidence="3" key="1">
    <citation type="submission" date="2019-11" db="EMBL/GenBank/DDBJ databases">
        <authorList>
            <person name="Feng L."/>
        </authorList>
    </citation>
    <scope>NUCLEOTIDE SEQUENCE</scope>
    <source>
        <strain evidence="3">CbolteaeLFYP116</strain>
    </source>
</reference>
<feature type="domain" description="Flagellar hook-length control protein-like C-terminal" evidence="2">
    <location>
        <begin position="298"/>
        <end position="355"/>
    </location>
</feature>
<keyword evidence="3" id="KW-0966">Cell projection</keyword>
<proteinExistence type="predicted"/>
<feature type="compositionally biased region" description="Basic and acidic residues" evidence="1">
    <location>
        <begin position="18"/>
        <end position="28"/>
    </location>
</feature>